<dbReference type="SUPFAM" id="SSF56281">
    <property type="entry name" value="Metallo-hydrolase/oxidoreductase"/>
    <property type="match status" value="1"/>
</dbReference>
<dbReference type="InterPro" id="IPR001279">
    <property type="entry name" value="Metallo-B-lactamas"/>
</dbReference>
<reference evidence="2 3" key="1">
    <citation type="submission" date="2018-02" db="EMBL/GenBank/DDBJ databases">
        <title>Genomic Encyclopedia of Archaeal and Bacterial Type Strains, Phase II (KMG-II): from individual species to whole genera.</title>
        <authorList>
            <person name="Goeker M."/>
        </authorList>
    </citation>
    <scope>NUCLEOTIDE SEQUENCE [LARGE SCALE GENOMIC DNA]</scope>
    <source>
        <strain evidence="2 3">YU 961-1</strain>
    </source>
</reference>
<dbReference type="InterPro" id="IPR036866">
    <property type="entry name" value="RibonucZ/Hydroxyglut_hydro"/>
</dbReference>
<dbReference type="EMBL" id="PTIX01000006">
    <property type="protein sequence ID" value="PPK67847.1"/>
    <property type="molecule type" value="Genomic_DNA"/>
</dbReference>
<keyword evidence="3" id="KW-1185">Reference proteome</keyword>
<dbReference type="InterPro" id="IPR050114">
    <property type="entry name" value="UPF0173_UPF0282_UlaG_hydrolase"/>
</dbReference>
<dbReference type="Gene3D" id="3.60.15.10">
    <property type="entry name" value="Ribonuclease Z/Hydroxyacylglutathione hydrolase-like"/>
    <property type="match status" value="1"/>
</dbReference>
<dbReference type="PANTHER" id="PTHR43546:SF3">
    <property type="entry name" value="UPF0173 METAL-DEPENDENT HYDROLASE MJ1163"/>
    <property type="match status" value="1"/>
</dbReference>
<dbReference type="SMART" id="SM00849">
    <property type="entry name" value="Lactamase_B"/>
    <property type="match status" value="1"/>
</dbReference>
<sequence>MKVTHFRHSCVLLETDSARLLVDPGVWSTGMEDLRDLDAILITHSHLDHFDGDRLTALAKGNPGAELIADPESAGEAAKLGLDVRAVRPGDAVELAGAVVDVVGGDHAVIHPELPLPPNVGYVVDHGAFYHPGDSLFVPEQKIDVLGLPTGAPWLKLGEAVEFYRAVAPRVAVPIHELTLSEAGIAMAYRRFDELGPGGARVEIPIAGTSIELT</sequence>
<proteinExistence type="predicted"/>
<evidence type="ECO:0000259" key="1">
    <source>
        <dbReference type="SMART" id="SM00849"/>
    </source>
</evidence>
<feature type="domain" description="Metallo-beta-lactamase" evidence="1">
    <location>
        <begin position="7"/>
        <end position="176"/>
    </location>
</feature>
<organism evidence="2 3">
    <name type="scientific">Actinokineospora auranticolor</name>
    <dbReference type="NCBI Taxonomy" id="155976"/>
    <lineage>
        <taxon>Bacteria</taxon>
        <taxon>Bacillati</taxon>
        <taxon>Actinomycetota</taxon>
        <taxon>Actinomycetes</taxon>
        <taxon>Pseudonocardiales</taxon>
        <taxon>Pseudonocardiaceae</taxon>
        <taxon>Actinokineospora</taxon>
    </lineage>
</organism>
<dbReference type="PANTHER" id="PTHR43546">
    <property type="entry name" value="UPF0173 METAL-DEPENDENT HYDROLASE MJ1163-RELATED"/>
    <property type="match status" value="1"/>
</dbReference>
<name>A0A2S6GRP7_9PSEU</name>
<dbReference type="RefSeq" id="WP_104479144.1">
    <property type="nucleotide sequence ID" value="NZ_CP154825.1"/>
</dbReference>
<dbReference type="AlphaFoldDB" id="A0A2S6GRP7"/>
<accession>A0A2S6GRP7</accession>
<dbReference type="Proteomes" id="UP000239203">
    <property type="component" value="Unassembled WGS sequence"/>
</dbReference>
<protein>
    <submittedName>
        <fullName evidence="2">L-ascorbate metabolism protein UlaG (Beta-lactamase superfamily)</fullName>
    </submittedName>
</protein>
<dbReference type="OrthoDB" id="3190691at2"/>
<evidence type="ECO:0000313" key="2">
    <source>
        <dbReference type="EMBL" id="PPK67847.1"/>
    </source>
</evidence>
<dbReference type="Pfam" id="PF13483">
    <property type="entry name" value="Lactamase_B_3"/>
    <property type="match status" value="1"/>
</dbReference>
<gene>
    <name evidence="2" type="ORF">CLV40_10677</name>
</gene>
<comment type="caution">
    <text evidence="2">The sequence shown here is derived from an EMBL/GenBank/DDBJ whole genome shotgun (WGS) entry which is preliminary data.</text>
</comment>
<evidence type="ECO:0000313" key="3">
    <source>
        <dbReference type="Proteomes" id="UP000239203"/>
    </source>
</evidence>